<sequence length="132" mass="14845">MKFRKKISWVTLLIALGLLVYSIYHFVVGLVLWASVKLLIAVGLIISALWDDRRATVLMGHLIIVAGAFLFTAGIYLAPYIQKRVMETGEVSILDIITFPLFWGIFAMGGGVCAIYHGFCRCVRHEWKIKAE</sequence>
<keyword evidence="1" id="KW-0812">Transmembrane</keyword>
<evidence type="ECO:0000313" key="2">
    <source>
        <dbReference type="EMBL" id="MEM5947592.1"/>
    </source>
</evidence>
<name>A0ABU9UA99_9SPIR</name>
<keyword evidence="1" id="KW-1133">Transmembrane helix</keyword>
<evidence type="ECO:0000313" key="3">
    <source>
        <dbReference type="Proteomes" id="UP001466331"/>
    </source>
</evidence>
<feature type="transmembrane region" description="Helical" evidence="1">
    <location>
        <begin position="7"/>
        <end position="24"/>
    </location>
</feature>
<feature type="transmembrane region" description="Helical" evidence="1">
    <location>
        <begin position="101"/>
        <end position="120"/>
    </location>
</feature>
<dbReference type="EMBL" id="JBCHKQ010000001">
    <property type="protein sequence ID" value="MEM5947592.1"/>
    <property type="molecule type" value="Genomic_DNA"/>
</dbReference>
<accession>A0ABU9UA99</accession>
<proteinExistence type="predicted"/>
<keyword evidence="3" id="KW-1185">Reference proteome</keyword>
<gene>
    <name evidence="2" type="ORF">WKV44_03445</name>
</gene>
<feature type="transmembrane region" description="Helical" evidence="1">
    <location>
        <begin position="62"/>
        <end position="81"/>
    </location>
</feature>
<comment type="caution">
    <text evidence="2">The sequence shown here is derived from an EMBL/GenBank/DDBJ whole genome shotgun (WGS) entry which is preliminary data.</text>
</comment>
<feature type="transmembrane region" description="Helical" evidence="1">
    <location>
        <begin position="30"/>
        <end position="50"/>
    </location>
</feature>
<reference evidence="2 3" key="1">
    <citation type="submission" date="2024-03" db="EMBL/GenBank/DDBJ databases">
        <title>Ignisphaera cupida sp. nov., a hyperthermophilic hydrolytic archaeon from a hot spring of Kamchatka, and proposal of Ignisphaeraceae fam. nov.</title>
        <authorList>
            <person name="Podosokorskaya O.A."/>
            <person name="Elcheninov A.G."/>
            <person name="Maltseva A.I."/>
            <person name="Zayulina K.S."/>
            <person name="Novikov A."/>
            <person name="Merkel A.Y."/>
        </authorList>
    </citation>
    <scope>NUCLEOTIDE SEQUENCE [LARGE SCALE GENOMIC DNA]</scope>
    <source>
        <strain evidence="2 3">38H-sp</strain>
    </source>
</reference>
<dbReference type="RefSeq" id="WP_420069035.1">
    <property type="nucleotide sequence ID" value="NZ_JBCHKQ010000001.1"/>
</dbReference>
<protein>
    <submittedName>
        <fullName evidence="2">Uncharacterized protein</fullName>
    </submittedName>
</protein>
<organism evidence="2 3">
    <name type="scientific">Rarispira pelagica</name>
    <dbReference type="NCBI Taxonomy" id="3141764"/>
    <lineage>
        <taxon>Bacteria</taxon>
        <taxon>Pseudomonadati</taxon>
        <taxon>Spirochaetota</taxon>
        <taxon>Spirochaetia</taxon>
        <taxon>Winmispirales</taxon>
        <taxon>Winmispiraceae</taxon>
        <taxon>Rarispira</taxon>
    </lineage>
</organism>
<keyword evidence="1" id="KW-0472">Membrane</keyword>
<dbReference type="Proteomes" id="UP001466331">
    <property type="component" value="Unassembled WGS sequence"/>
</dbReference>
<evidence type="ECO:0000256" key="1">
    <source>
        <dbReference type="SAM" id="Phobius"/>
    </source>
</evidence>